<evidence type="ECO:0000256" key="2">
    <source>
        <dbReference type="ARBA" id="ARBA00022692"/>
    </source>
</evidence>
<feature type="transmembrane region" description="Helical" evidence="5">
    <location>
        <begin position="47"/>
        <end position="73"/>
    </location>
</feature>
<keyword evidence="4 5" id="KW-0472">Membrane</keyword>
<dbReference type="RefSeq" id="WP_229124627.1">
    <property type="nucleotide sequence ID" value="NZ_CP064789.1"/>
</dbReference>
<dbReference type="GO" id="GO:0016020">
    <property type="term" value="C:membrane"/>
    <property type="evidence" value="ECO:0007669"/>
    <property type="project" value="UniProtKB-SubCell"/>
</dbReference>
<dbReference type="Proteomes" id="UP000663305">
    <property type="component" value="Chromosome"/>
</dbReference>
<proteinExistence type="predicted"/>
<keyword evidence="3 5" id="KW-1133">Transmembrane helix</keyword>
<sequence length="103" mass="10286">MLARSDDGEYTAARIVVNLKGAASGAATTVGGFGTLSIALLPSLQQFGIITGLTIIYAFLASVLVLPSLLVVWTRLVAPAEKLDVPADADSSGGDAGAAAPGE</sequence>
<reference evidence="7" key="1">
    <citation type="submission" date="2020-11" db="EMBL/GenBank/DDBJ databases">
        <title>Carbohydrate-dependent, anaerobic sulfur respiration: A novel catabolism in halophilic archaea.</title>
        <authorList>
            <person name="Sorokin D.Y."/>
            <person name="Messina E."/>
            <person name="Smedile F."/>
            <person name="La Cono V."/>
            <person name="Hallsworth J.E."/>
            <person name="Yakimov M.M."/>
        </authorList>
    </citation>
    <scope>NUCLEOTIDE SEQUENCE</scope>
    <source>
        <strain evidence="7">HSR-Bgl</strain>
    </source>
</reference>
<dbReference type="Pfam" id="PF03176">
    <property type="entry name" value="MMPL"/>
    <property type="match status" value="1"/>
</dbReference>
<protein>
    <submittedName>
        <fullName evidence="7">Putative exporter of the RND superfamily</fullName>
    </submittedName>
</protein>
<comment type="subcellular location">
    <subcellularLocation>
        <location evidence="1">Membrane</location>
        <topology evidence="1">Multi-pass membrane protein</topology>
    </subcellularLocation>
</comment>
<evidence type="ECO:0000256" key="3">
    <source>
        <dbReference type="ARBA" id="ARBA00022989"/>
    </source>
</evidence>
<feature type="domain" description="Membrane transport protein MMPL" evidence="6">
    <location>
        <begin position="25"/>
        <end position="80"/>
    </location>
</feature>
<dbReference type="EMBL" id="CP064789">
    <property type="protein sequence ID" value="QSG12762.1"/>
    <property type="molecule type" value="Genomic_DNA"/>
</dbReference>
<evidence type="ECO:0000256" key="4">
    <source>
        <dbReference type="ARBA" id="ARBA00023136"/>
    </source>
</evidence>
<evidence type="ECO:0000259" key="6">
    <source>
        <dbReference type="Pfam" id="PF03176"/>
    </source>
</evidence>
<name>A0A897NJ44_9EURY</name>
<evidence type="ECO:0000313" key="7">
    <source>
        <dbReference type="EMBL" id="QSG12762.1"/>
    </source>
</evidence>
<evidence type="ECO:0000256" key="5">
    <source>
        <dbReference type="SAM" id="Phobius"/>
    </source>
</evidence>
<evidence type="ECO:0000313" key="8">
    <source>
        <dbReference type="Proteomes" id="UP000663305"/>
    </source>
</evidence>
<dbReference type="GeneID" id="68861879"/>
<dbReference type="AlphaFoldDB" id="A0A897NJ44"/>
<dbReference type="SUPFAM" id="SSF82866">
    <property type="entry name" value="Multidrug efflux transporter AcrB transmembrane domain"/>
    <property type="match status" value="1"/>
</dbReference>
<feature type="transmembrane region" description="Helical" evidence="5">
    <location>
        <begin position="21"/>
        <end position="41"/>
    </location>
</feature>
<keyword evidence="2 5" id="KW-0812">Transmembrane</keyword>
<evidence type="ECO:0000256" key="1">
    <source>
        <dbReference type="ARBA" id="ARBA00004141"/>
    </source>
</evidence>
<gene>
    <name evidence="7" type="ORF">HSBGL_2357</name>
</gene>
<accession>A0A897NJ44</accession>
<dbReference type="InterPro" id="IPR004869">
    <property type="entry name" value="MMPL_dom"/>
</dbReference>
<organism evidence="7 8">
    <name type="scientific">Halapricum desulfuricans</name>
    <dbReference type="NCBI Taxonomy" id="2841257"/>
    <lineage>
        <taxon>Archaea</taxon>
        <taxon>Methanobacteriati</taxon>
        <taxon>Methanobacteriota</taxon>
        <taxon>Stenosarchaea group</taxon>
        <taxon>Halobacteria</taxon>
        <taxon>Halobacteriales</taxon>
        <taxon>Haloarculaceae</taxon>
        <taxon>Halapricum</taxon>
    </lineage>
</organism>